<accession>A0A1F7JH06</accession>
<dbReference type="EMBL" id="MGAV01000012">
    <property type="protein sequence ID" value="OGK54893.1"/>
    <property type="molecule type" value="Genomic_DNA"/>
</dbReference>
<keyword evidence="1" id="KW-0472">Membrane</keyword>
<dbReference type="Proteomes" id="UP000177418">
    <property type="component" value="Unassembled WGS sequence"/>
</dbReference>
<organism evidence="2 3">
    <name type="scientific">Candidatus Roizmanbacteria bacterium RIFCSPLOWO2_02_FULL_36_11</name>
    <dbReference type="NCBI Taxonomy" id="1802071"/>
    <lineage>
        <taxon>Bacteria</taxon>
        <taxon>Candidatus Roizmaniibacteriota</taxon>
    </lineage>
</organism>
<reference evidence="2 3" key="1">
    <citation type="journal article" date="2016" name="Nat. Commun.">
        <title>Thousands of microbial genomes shed light on interconnected biogeochemical processes in an aquifer system.</title>
        <authorList>
            <person name="Anantharaman K."/>
            <person name="Brown C.T."/>
            <person name="Hug L.A."/>
            <person name="Sharon I."/>
            <person name="Castelle C.J."/>
            <person name="Probst A.J."/>
            <person name="Thomas B.C."/>
            <person name="Singh A."/>
            <person name="Wilkins M.J."/>
            <person name="Karaoz U."/>
            <person name="Brodie E.L."/>
            <person name="Williams K.H."/>
            <person name="Hubbard S.S."/>
            <person name="Banfield J.F."/>
        </authorList>
    </citation>
    <scope>NUCLEOTIDE SEQUENCE [LARGE SCALE GENOMIC DNA]</scope>
</reference>
<evidence type="ECO:0000313" key="3">
    <source>
        <dbReference type="Proteomes" id="UP000177418"/>
    </source>
</evidence>
<protein>
    <submittedName>
        <fullName evidence="2">Uncharacterized protein</fullName>
    </submittedName>
</protein>
<evidence type="ECO:0000313" key="2">
    <source>
        <dbReference type="EMBL" id="OGK54893.1"/>
    </source>
</evidence>
<dbReference type="AlphaFoldDB" id="A0A1F7JH06"/>
<gene>
    <name evidence="2" type="ORF">A3H78_00220</name>
</gene>
<sequence>MEENQQISQAQPIPSVETISQNINNKYFYSIIIVLVLLLFGAFGYIFLSRDKPSTTQTSEVSQSSIQPTQLIPTAQEMQKTTEFHNESIESNVYRLELRLKTGASLPLGSEQSYGLGNYLLGILELPKSENYSDVLNISYDTTKVKEFNKFENNNDYYVVLKKGSLIDNKIYEDKYSTIRVVKEDASLSAYLLNSDYCSTDNDCILRFNFCSYGSYNNFSNYADVWGCGPPSDETGYTYGICDENKKCITDVKFSGSKCIANKCVGQNREVTCKESCSETTNP</sequence>
<proteinExistence type="predicted"/>
<evidence type="ECO:0000256" key="1">
    <source>
        <dbReference type="SAM" id="Phobius"/>
    </source>
</evidence>
<feature type="transmembrane region" description="Helical" evidence="1">
    <location>
        <begin position="27"/>
        <end position="48"/>
    </location>
</feature>
<keyword evidence="1" id="KW-1133">Transmembrane helix</keyword>
<comment type="caution">
    <text evidence="2">The sequence shown here is derived from an EMBL/GenBank/DDBJ whole genome shotgun (WGS) entry which is preliminary data.</text>
</comment>
<name>A0A1F7JH06_9BACT</name>
<keyword evidence="1" id="KW-0812">Transmembrane</keyword>